<evidence type="ECO:0000256" key="1">
    <source>
        <dbReference type="ARBA" id="ARBA00023015"/>
    </source>
</evidence>
<dbReference type="Pfam" id="PF13921">
    <property type="entry name" value="Myb_DNA-bind_6"/>
    <property type="match status" value="1"/>
</dbReference>
<sequence length="362" mass="38991">MLLSSCMPRGAQFQPILSIQSPATSQSGSLWRNPCVGGTLAGNYRVGPDYNVDYSPQEPHSAEQSQAAHAYDGHHHRASLQHGGPSPLHEPPPHQSHHGLPQHYTTSHHPHPILTDPSHMGGHPGTRHMGHPGPPHFGATGPSPHAVVAPLYPSLTQSHGPTGGVGVKRQRPDDLDLSVPGIPDLEHGDLDSMQPNPMSAAYGQAAAAPTHHHHRLPDTGPPSKMMRRDGDGGGGGGAPSVVGQAGMPPPAPRPRGPKLKFTPEDDQLLIDLKENKSLTWKQIADFFPGRTSGTLQVRYCTKLKAKTTQWTDETDQKLRTALQDYENEKWRIVANKVGTGFTPVACRERAAQLLGENMSQNL</sequence>
<protein>
    <submittedName>
        <fullName evidence="7">Transcriptional activator Myb</fullName>
    </submittedName>
</protein>
<feature type="domain" description="Myb-like" evidence="6">
    <location>
        <begin position="253"/>
        <end position="299"/>
    </location>
</feature>
<name>A0AAV9GH55_9PEZI</name>
<reference evidence="7" key="1">
    <citation type="journal article" date="2023" name="Mol. Phylogenet. Evol.">
        <title>Genome-scale phylogeny and comparative genomics of the fungal order Sordariales.</title>
        <authorList>
            <person name="Hensen N."/>
            <person name="Bonometti L."/>
            <person name="Westerberg I."/>
            <person name="Brannstrom I.O."/>
            <person name="Guillou S."/>
            <person name="Cros-Aarteil S."/>
            <person name="Calhoun S."/>
            <person name="Haridas S."/>
            <person name="Kuo A."/>
            <person name="Mondo S."/>
            <person name="Pangilinan J."/>
            <person name="Riley R."/>
            <person name="LaButti K."/>
            <person name="Andreopoulos B."/>
            <person name="Lipzen A."/>
            <person name="Chen C."/>
            <person name="Yan M."/>
            <person name="Daum C."/>
            <person name="Ng V."/>
            <person name="Clum A."/>
            <person name="Steindorff A."/>
            <person name="Ohm R.A."/>
            <person name="Martin F."/>
            <person name="Silar P."/>
            <person name="Natvig D.O."/>
            <person name="Lalanne C."/>
            <person name="Gautier V."/>
            <person name="Ament-Velasquez S.L."/>
            <person name="Kruys A."/>
            <person name="Hutchinson M.I."/>
            <person name="Powell A.J."/>
            <person name="Barry K."/>
            <person name="Miller A.N."/>
            <person name="Grigoriev I.V."/>
            <person name="Debuchy R."/>
            <person name="Gladieux P."/>
            <person name="Hiltunen Thoren M."/>
            <person name="Johannesson H."/>
        </authorList>
    </citation>
    <scope>NUCLEOTIDE SEQUENCE</scope>
    <source>
        <strain evidence="7">PSN243</strain>
    </source>
</reference>
<keyword evidence="4" id="KW-0539">Nucleus</keyword>
<dbReference type="InterPro" id="IPR009057">
    <property type="entry name" value="Homeodomain-like_sf"/>
</dbReference>
<evidence type="ECO:0000259" key="6">
    <source>
        <dbReference type="PROSITE" id="PS50090"/>
    </source>
</evidence>
<dbReference type="InterPro" id="IPR001005">
    <property type="entry name" value="SANT/Myb"/>
</dbReference>
<accession>A0AAV9GH55</accession>
<dbReference type="Proteomes" id="UP001321760">
    <property type="component" value="Unassembled WGS sequence"/>
</dbReference>
<feature type="domain" description="Myb-like" evidence="6">
    <location>
        <begin position="302"/>
        <end position="354"/>
    </location>
</feature>
<evidence type="ECO:0000256" key="2">
    <source>
        <dbReference type="ARBA" id="ARBA00023125"/>
    </source>
</evidence>
<evidence type="ECO:0000256" key="3">
    <source>
        <dbReference type="ARBA" id="ARBA00023163"/>
    </source>
</evidence>
<dbReference type="GO" id="GO:0001006">
    <property type="term" value="F:RNA polymerase III type 3 promoter sequence-specific DNA binding"/>
    <property type="evidence" value="ECO:0007669"/>
    <property type="project" value="TreeGrafter"/>
</dbReference>
<comment type="caution">
    <text evidence="7">The sequence shown here is derived from an EMBL/GenBank/DDBJ whole genome shotgun (WGS) entry which is preliminary data.</text>
</comment>
<keyword evidence="2" id="KW-0238">DNA-binding</keyword>
<keyword evidence="3" id="KW-0804">Transcription</keyword>
<feature type="region of interest" description="Disordered" evidence="5">
    <location>
        <begin position="206"/>
        <end position="262"/>
    </location>
</feature>
<evidence type="ECO:0000313" key="7">
    <source>
        <dbReference type="EMBL" id="KAK4447061.1"/>
    </source>
</evidence>
<dbReference type="Gene3D" id="1.10.10.60">
    <property type="entry name" value="Homeodomain-like"/>
    <property type="match status" value="2"/>
</dbReference>
<organism evidence="7 8">
    <name type="scientific">Podospora aff. communis PSN243</name>
    <dbReference type="NCBI Taxonomy" id="3040156"/>
    <lineage>
        <taxon>Eukaryota</taxon>
        <taxon>Fungi</taxon>
        <taxon>Dikarya</taxon>
        <taxon>Ascomycota</taxon>
        <taxon>Pezizomycotina</taxon>
        <taxon>Sordariomycetes</taxon>
        <taxon>Sordariomycetidae</taxon>
        <taxon>Sordariales</taxon>
        <taxon>Podosporaceae</taxon>
        <taxon>Podospora</taxon>
    </lineage>
</organism>
<reference evidence="7" key="2">
    <citation type="submission" date="2023-05" db="EMBL/GenBank/DDBJ databases">
        <authorList>
            <consortium name="Lawrence Berkeley National Laboratory"/>
            <person name="Steindorff A."/>
            <person name="Hensen N."/>
            <person name="Bonometti L."/>
            <person name="Westerberg I."/>
            <person name="Brannstrom I.O."/>
            <person name="Guillou S."/>
            <person name="Cros-Aarteil S."/>
            <person name="Calhoun S."/>
            <person name="Haridas S."/>
            <person name="Kuo A."/>
            <person name="Mondo S."/>
            <person name="Pangilinan J."/>
            <person name="Riley R."/>
            <person name="Labutti K."/>
            <person name="Andreopoulos B."/>
            <person name="Lipzen A."/>
            <person name="Chen C."/>
            <person name="Yanf M."/>
            <person name="Daum C."/>
            <person name="Ng V."/>
            <person name="Clum A."/>
            <person name="Ohm R."/>
            <person name="Martin F."/>
            <person name="Silar P."/>
            <person name="Natvig D."/>
            <person name="Lalanne C."/>
            <person name="Gautier V."/>
            <person name="Ament-Velasquez S.L."/>
            <person name="Kruys A."/>
            <person name="Hutchinson M.I."/>
            <person name="Powell A.J."/>
            <person name="Barry K."/>
            <person name="Miller A.N."/>
            <person name="Grigoriev I.V."/>
            <person name="Debuchy R."/>
            <person name="Gladieux P."/>
            <person name="Thoren M.H."/>
            <person name="Johannesson H."/>
        </authorList>
    </citation>
    <scope>NUCLEOTIDE SEQUENCE</scope>
    <source>
        <strain evidence="7">PSN243</strain>
    </source>
</reference>
<dbReference type="PANTHER" id="PTHR46621">
    <property type="entry name" value="SNRNA-ACTIVATING PROTEIN COMPLEX SUBUNIT 4"/>
    <property type="match status" value="1"/>
</dbReference>
<gene>
    <name evidence="7" type="ORF">QBC34DRAFT_450427</name>
</gene>
<dbReference type="EMBL" id="MU865952">
    <property type="protein sequence ID" value="KAK4447061.1"/>
    <property type="molecule type" value="Genomic_DNA"/>
</dbReference>
<dbReference type="SUPFAM" id="SSF46689">
    <property type="entry name" value="Homeodomain-like"/>
    <property type="match status" value="2"/>
</dbReference>
<evidence type="ECO:0000256" key="5">
    <source>
        <dbReference type="SAM" id="MobiDB-lite"/>
    </source>
</evidence>
<keyword evidence="8" id="KW-1185">Reference proteome</keyword>
<dbReference type="InterPro" id="IPR051575">
    <property type="entry name" value="Myb-like_DNA-bd"/>
</dbReference>
<keyword evidence="1" id="KW-0805">Transcription regulation</keyword>
<dbReference type="AlphaFoldDB" id="A0AAV9GH55"/>
<dbReference type="CDD" id="cd00167">
    <property type="entry name" value="SANT"/>
    <property type="match status" value="2"/>
</dbReference>
<feature type="region of interest" description="Disordered" evidence="5">
    <location>
        <begin position="50"/>
        <end position="134"/>
    </location>
</feature>
<dbReference type="SMART" id="SM00717">
    <property type="entry name" value="SANT"/>
    <property type="match status" value="2"/>
</dbReference>
<dbReference type="GO" id="GO:0019185">
    <property type="term" value="C:snRNA-activating protein complex"/>
    <property type="evidence" value="ECO:0007669"/>
    <property type="project" value="TreeGrafter"/>
</dbReference>
<proteinExistence type="predicted"/>
<dbReference type="GO" id="GO:0000978">
    <property type="term" value="F:RNA polymerase II cis-regulatory region sequence-specific DNA binding"/>
    <property type="evidence" value="ECO:0007669"/>
    <property type="project" value="TreeGrafter"/>
</dbReference>
<dbReference type="PANTHER" id="PTHR46621:SF1">
    <property type="entry name" value="SNRNA-ACTIVATING PROTEIN COMPLEX SUBUNIT 4"/>
    <property type="match status" value="1"/>
</dbReference>
<dbReference type="PROSITE" id="PS50090">
    <property type="entry name" value="MYB_LIKE"/>
    <property type="match status" value="2"/>
</dbReference>
<dbReference type="GO" id="GO:0042795">
    <property type="term" value="P:snRNA transcription by RNA polymerase II"/>
    <property type="evidence" value="ECO:0007669"/>
    <property type="project" value="TreeGrafter"/>
</dbReference>
<evidence type="ECO:0000256" key="4">
    <source>
        <dbReference type="ARBA" id="ARBA00023242"/>
    </source>
</evidence>
<dbReference type="GO" id="GO:0042796">
    <property type="term" value="P:snRNA transcription by RNA polymerase III"/>
    <property type="evidence" value="ECO:0007669"/>
    <property type="project" value="TreeGrafter"/>
</dbReference>
<evidence type="ECO:0000313" key="8">
    <source>
        <dbReference type="Proteomes" id="UP001321760"/>
    </source>
</evidence>